<dbReference type="GO" id="GO:0016616">
    <property type="term" value="F:oxidoreductase activity, acting on the CH-OH group of donors, NAD or NADP as acceptor"/>
    <property type="evidence" value="ECO:0007669"/>
    <property type="project" value="TreeGrafter"/>
</dbReference>
<accession>A0A4P9Y801</accession>
<evidence type="ECO:0000313" key="5">
    <source>
        <dbReference type="EMBL" id="RKP14421.1"/>
    </source>
</evidence>
<organism evidence="5 6">
    <name type="scientific">Piptocephalis cylindrospora</name>
    <dbReference type="NCBI Taxonomy" id="1907219"/>
    <lineage>
        <taxon>Eukaryota</taxon>
        <taxon>Fungi</taxon>
        <taxon>Fungi incertae sedis</taxon>
        <taxon>Zoopagomycota</taxon>
        <taxon>Zoopagomycotina</taxon>
        <taxon>Zoopagomycetes</taxon>
        <taxon>Zoopagales</taxon>
        <taxon>Piptocephalidaceae</taxon>
        <taxon>Piptocephalis</taxon>
    </lineage>
</organism>
<evidence type="ECO:0000256" key="2">
    <source>
        <dbReference type="ARBA" id="ARBA00022857"/>
    </source>
</evidence>
<protein>
    <recommendedName>
        <fullName evidence="7">NAD(P)-binding protein</fullName>
    </recommendedName>
</protein>
<dbReference type="Pfam" id="PF00106">
    <property type="entry name" value="adh_short"/>
    <property type="match status" value="1"/>
</dbReference>
<dbReference type="PRINTS" id="PR00080">
    <property type="entry name" value="SDRFAMILY"/>
</dbReference>
<dbReference type="PANTHER" id="PTHR24322">
    <property type="entry name" value="PKSB"/>
    <property type="match status" value="1"/>
</dbReference>
<comment type="similarity">
    <text evidence="1 4">Belongs to the short-chain dehydrogenases/reductases (SDR) family.</text>
</comment>
<evidence type="ECO:0008006" key="7">
    <source>
        <dbReference type="Google" id="ProtNLM"/>
    </source>
</evidence>
<dbReference type="EMBL" id="KZ987837">
    <property type="protein sequence ID" value="RKP14421.1"/>
    <property type="molecule type" value="Genomic_DNA"/>
</dbReference>
<dbReference type="PRINTS" id="PR00081">
    <property type="entry name" value="GDHRDH"/>
</dbReference>
<keyword evidence="3" id="KW-0560">Oxidoreductase</keyword>
<reference evidence="6" key="1">
    <citation type="journal article" date="2018" name="Nat. Microbiol.">
        <title>Leveraging single-cell genomics to expand the fungal tree of life.</title>
        <authorList>
            <person name="Ahrendt S.R."/>
            <person name="Quandt C.A."/>
            <person name="Ciobanu D."/>
            <person name="Clum A."/>
            <person name="Salamov A."/>
            <person name="Andreopoulos B."/>
            <person name="Cheng J.F."/>
            <person name="Woyke T."/>
            <person name="Pelin A."/>
            <person name="Henrissat B."/>
            <person name="Reynolds N.K."/>
            <person name="Benny G.L."/>
            <person name="Smith M.E."/>
            <person name="James T.Y."/>
            <person name="Grigoriev I.V."/>
        </authorList>
    </citation>
    <scope>NUCLEOTIDE SEQUENCE [LARGE SCALE GENOMIC DNA]</scope>
</reference>
<evidence type="ECO:0000256" key="4">
    <source>
        <dbReference type="RuleBase" id="RU000363"/>
    </source>
</evidence>
<dbReference type="Gene3D" id="3.40.50.720">
    <property type="entry name" value="NAD(P)-binding Rossmann-like Domain"/>
    <property type="match status" value="1"/>
</dbReference>
<dbReference type="PROSITE" id="PS00061">
    <property type="entry name" value="ADH_SHORT"/>
    <property type="match status" value="1"/>
</dbReference>
<sequence>MISGEGFNAEHVFLVLRHTLGSWVFTSVLYASLRVAGWYTSPVYKPLMAYTALLVVHSAWKRYQRKKVKPLDYSEEVVLITGGSGGMGWSLAQILAMQGADVITLDHREAPSRHERNISSYLCDLTDSSQIEQISQRIRKKHGAVTILINNAAITKPALLTEVTEEGLLREFKVNVIAPSMMIRAFLPDMLHANHGHIITIGSVLGATGFAYGAGYCSSKAALSRLHESLSQELQHIHTTSKVHASYIIPAHINTPMFSQIGQASPLATFFLPMAQSFEVARDVVRVIDAQNSTTLYLPTMSRFSLLYPLFPTWLLNVFHWASNSTLAFKSMMPPEDQKAHTQ</sequence>
<dbReference type="AlphaFoldDB" id="A0A4P9Y801"/>
<gene>
    <name evidence="5" type="ORF">BJ684DRAFT_19173</name>
</gene>
<dbReference type="InterPro" id="IPR002347">
    <property type="entry name" value="SDR_fam"/>
</dbReference>
<keyword evidence="2" id="KW-0521">NADP</keyword>
<evidence type="ECO:0000256" key="3">
    <source>
        <dbReference type="ARBA" id="ARBA00023002"/>
    </source>
</evidence>
<dbReference type="InterPro" id="IPR020904">
    <property type="entry name" value="Sc_DH/Rdtase_CS"/>
</dbReference>
<evidence type="ECO:0000313" key="6">
    <source>
        <dbReference type="Proteomes" id="UP000267251"/>
    </source>
</evidence>
<proteinExistence type="inferred from homology"/>
<evidence type="ECO:0000256" key="1">
    <source>
        <dbReference type="ARBA" id="ARBA00006484"/>
    </source>
</evidence>
<dbReference type="OrthoDB" id="294295at2759"/>
<name>A0A4P9Y801_9FUNG</name>
<dbReference type="SUPFAM" id="SSF51735">
    <property type="entry name" value="NAD(P)-binding Rossmann-fold domains"/>
    <property type="match status" value="1"/>
</dbReference>
<dbReference type="Proteomes" id="UP000267251">
    <property type="component" value="Unassembled WGS sequence"/>
</dbReference>
<dbReference type="InterPro" id="IPR036291">
    <property type="entry name" value="NAD(P)-bd_dom_sf"/>
</dbReference>
<keyword evidence="6" id="KW-1185">Reference proteome</keyword>
<dbReference type="PANTHER" id="PTHR24322:SF736">
    <property type="entry name" value="RETINOL DEHYDROGENASE 10"/>
    <property type="match status" value="1"/>
</dbReference>